<feature type="signal peptide" evidence="3">
    <location>
        <begin position="1"/>
        <end position="22"/>
    </location>
</feature>
<accession>A0A448ZF21</accession>
<dbReference type="OrthoDB" id="49121at2759"/>
<evidence type="ECO:0000256" key="1">
    <source>
        <dbReference type="SAM" id="MobiDB-lite"/>
    </source>
</evidence>
<keyword evidence="2" id="KW-1133">Transmembrane helix</keyword>
<keyword evidence="2" id="KW-0812">Transmembrane</keyword>
<reference evidence="4 5" key="1">
    <citation type="submission" date="2019-01" db="EMBL/GenBank/DDBJ databases">
        <authorList>
            <person name="Ferrante I. M."/>
        </authorList>
    </citation>
    <scope>NUCLEOTIDE SEQUENCE [LARGE SCALE GENOMIC DNA]</scope>
    <source>
        <strain evidence="4 5">B856</strain>
    </source>
</reference>
<sequence length="640" mass="68965">MKSYSFPLTIFVLSSLALSASAAASEASQPRKLALDGIDVLESSSEQGLLGKWVVSMNEGASNNLKPSDGSLRLGNDLKVEESEDLSSAIEDVSALQKKMSGTNLRGANDTWRRNRGKGKGSKKGCKKQKSEKSKSGGKGKGGGKDGKNFGFNRRLPTNRPTSRPTNRPTPSPVGNADEICPEGYEPSGAESTKTKRPTPSSSPTEMEPTDSPAPTESPAPTTFSDRTQAPFVPAGNEPLCEVFPASRTSESIAFWSESNAQGRTSNGSAALAQVVASPVQRSDTDESKISVSISVDMTAGANDADADMNGDSTFDTVDVGLHFDAIVTEPIALYVVGCPEKSLKTAEAYYWSHKNGDARVLESNESQFVSLMNWNCDYAVNENSSCDNGNVCEVKCTTVLNYLGDLERFDVDERIAWSMKEYFSLMDDVTAWYPMQQIGTVTIEEKDTDDSGVNAIEDSNLSQAKQMKAGPFIGAATGLLALILLLVLFVRRRNRNDIEQISHLKLDESADDNTFYNGSDGNSEGGIAKHEYNTRDIHIVGEGDSVISHWTGYTGNVRSPTQPNNYDAEYNKSSLVKGISTDVHQCSSATCEICALQRQAGLNFVPTGVTDMNECLPARVPSLPSDASREYAAEDTVEL</sequence>
<gene>
    <name evidence="4" type="ORF">PSNMU_V1.4_AUG-EV-PASAV3_0074740</name>
</gene>
<evidence type="ECO:0000313" key="4">
    <source>
        <dbReference type="EMBL" id="VEU40571.1"/>
    </source>
</evidence>
<feature type="chain" id="PRO_5019226903" evidence="3">
    <location>
        <begin position="23"/>
        <end position="640"/>
    </location>
</feature>
<proteinExistence type="predicted"/>
<evidence type="ECO:0000313" key="5">
    <source>
        <dbReference type="Proteomes" id="UP000291116"/>
    </source>
</evidence>
<evidence type="ECO:0000256" key="3">
    <source>
        <dbReference type="SAM" id="SignalP"/>
    </source>
</evidence>
<name>A0A448ZF21_9STRA</name>
<keyword evidence="3" id="KW-0732">Signal</keyword>
<feature type="compositionally biased region" description="Low complexity" evidence="1">
    <location>
        <begin position="198"/>
        <end position="223"/>
    </location>
</feature>
<dbReference type="AlphaFoldDB" id="A0A448ZF21"/>
<feature type="compositionally biased region" description="Low complexity" evidence="1">
    <location>
        <begin position="153"/>
        <end position="169"/>
    </location>
</feature>
<dbReference type="Proteomes" id="UP000291116">
    <property type="component" value="Unassembled WGS sequence"/>
</dbReference>
<organism evidence="4 5">
    <name type="scientific">Pseudo-nitzschia multistriata</name>
    <dbReference type="NCBI Taxonomy" id="183589"/>
    <lineage>
        <taxon>Eukaryota</taxon>
        <taxon>Sar</taxon>
        <taxon>Stramenopiles</taxon>
        <taxon>Ochrophyta</taxon>
        <taxon>Bacillariophyta</taxon>
        <taxon>Bacillariophyceae</taxon>
        <taxon>Bacillariophycidae</taxon>
        <taxon>Bacillariales</taxon>
        <taxon>Bacillariaceae</taxon>
        <taxon>Pseudo-nitzschia</taxon>
    </lineage>
</organism>
<feature type="transmembrane region" description="Helical" evidence="2">
    <location>
        <begin position="470"/>
        <end position="491"/>
    </location>
</feature>
<dbReference type="EMBL" id="CAACVS010000291">
    <property type="protein sequence ID" value="VEU40571.1"/>
    <property type="molecule type" value="Genomic_DNA"/>
</dbReference>
<feature type="region of interest" description="Disordered" evidence="1">
    <location>
        <begin position="97"/>
        <end position="237"/>
    </location>
</feature>
<keyword evidence="5" id="KW-1185">Reference proteome</keyword>
<keyword evidence="2" id="KW-0472">Membrane</keyword>
<feature type="compositionally biased region" description="Basic residues" evidence="1">
    <location>
        <begin position="114"/>
        <end position="128"/>
    </location>
</feature>
<protein>
    <submittedName>
        <fullName evidence="4">Uncharacterized protein</fullName>
    </submittedName>
</protein>
<evidence type="ECO:0000256" key="2">
    <source>
        <dbReference type="SAM" id="Phobius"/>
    </source>
</evidence>